<dbReference type="Pfam" id="PF00147">
    <property type="entry name" value="Fibrinogen_C"/>
    <property type="match status" value="1"/>
</dbReference>
<dbReference type="InterPro" id="IPR050373">
    <property type="entry name" value="Fibrinogen_C-term_domain"/>
</dbReference>
<dbReference type="InterPro" id="IPR036056">
    <property type="entry name" value="Fibrinogen-like_C"/>
</dbReference>
<dbReference type="SMART" id="SM00186">
    <property type="entry name" value="FBG"/>
    <property type="match status" value="1"/>
</dbReference>
<gene>
    <name evidence="2" type="ORF">EGW08_002275</name>
</gene>
<dbReference type="InterPro" id="IPR002181">
    <property type="entry name" value="Fibrinogen_a/b/g_C_dom"/>
</dbReference>
<comment type="caution">
    <text evidence="2">The sequence shown here is derived from an EMBL/GenBank/DDBJ whole genome shotgun (WGS) entry which is preliminary data.</text>
</comment>
<dbReference type="Gene3D" id="3.90.215.10">
    <property type="entry name" value="Gamma Fibrinogen, chain A, domain 1"/>
    <property type="match status" value="1"/>
</dbReference>
<accession>A0A3S1AEP7</accession>
<evidence type="ECO:0000313" key="3">
    <source>
        <dbReference type="Proteomes" id="UP000271974"/>
    </source>
</evidence>
<keyword evidence="3" id="KW-1185">Reference proteome</keyword>
<feature type="non-terminal residue" evidence="2">
    <location>
        <position position="1"/>
    </location>
</feature>
<reference evidence="2 3" key="1">
    <citation type="submission" date="2019-01" db="EMBL/GenBank/DDBJ databases">
        <title>A draft genome assembly of the solar-powered sea slug Elysia chlorotica.</title>
        <authorList>
            <person name="Cai H."/>
            <person name="Li Q."/>
            <person name="Fang X."/>
            <person name="Li J."/>
            <person name="Curtis N.E."/>
            <person name="Altenburger A."/>
            <person name="Shibata T."/>
            <person name="Feng M."/>
            <person name="Maeda T."/>
            <person name="Schwartz J.A."/>
            <person name="Shigenobu S."/>
            <person name="Lundholm N."/>
            <person name="Nishiyama T."/>
            <person name="Yang H."/>
            <person name="Hasebe M."/>
            <person name="Li S."/>
            <person name="Pierce S.K."/>
            <person name="Wang J."/>
        </authorList>
    </citation>
    <scope>NUCLEOTIDE SEQUENCE [LARGE SCALE GENOMIC DNA]</scope>
    <source>
        <strain evidence="2">EC2010</strain>
        <tissue evidence="2">Whole organism of an adult</tissue>
    </source>
</reference>
<dbReference type="InterPro" id="IPR014716">
    <property type="entry name" value="Fibrinogen_a/b/g_C_1"/>
</dbReference>
<dbReference type="PANTHER" id="PTHR19143">
    <property type="entry name" value="FIBRINOGEN/TENASCIN/ANGIOPOEITIN"/>
    <property type="match status" value="1"/>
</dbReference>
<dbReference type="PROSITE" id="PS51406">
    <property type="entry name" value="FIBRINOGEN_C_2"/>
    <property type="match status" value="1"/>
</dbReference>
<organism evidence="2 3">
    <name type="scientific">Elysia chlorotica</name>
    <name type="common">Eastern emerald elysia</name>
    <name type="synonym">Sea slug</name>
    <dbReference type="NCBI Taxonomy" id="188477"/>
    <lineage>
        <taxon>Eukaryota</taxon>
        <taxon>Metazoa</taxon>
        <taxon>Spiralia</taxon>
        <taxon>Lophotrochozoa</taxon>
        <taxon>Mollusca</taxon>
        <taxon>Gastropoda</taxon>
        <taxon>Heterobranchia</taxon>
        <taxon>Euthyneura</taxon>
        <taxon>Panpulmonata</taxon>
        <taxon>Sacoglossa</taxon>
        <taxon>Placobranchoidea</taxon>
        <taxon>Plakobranchidae</taxon>
        <taxon>Elysia</taxon>
    </lineage>
</organism>
<dbReference type="EMBL" id="RQTK01000044">
    <property type="protein sequence ID" value="RUS89923.1"/>
    <property type="molecule type" value="Genomic_DNA"/>
</dbReference>
<name>A0A3S1AEP7_ELYCH</name>
<proteinExistence type="predicted"/>
<dbReference type="AlphaFoldDB" id="A0A3S1AEP7"/>
<protein>
    <recommendedName>
        <fullName evidence="1">Fibrinogen C-terminal domain-containing protein</fullName>
    </recommendedName>
</protein>
<feature type="domain" description="Fibrinogen C-terminal" evidence="1">
    <location>
        <begin position="1"/>
        <end position="122"/>
    </location>
</feature>
<dbReference type="SUPFAM" id="SSF56496">
    <property type="entry name" value="Fibrinogen C-terminal domain-like"/>
    <property type="match status" value="1"/>
</dbReference>
<dbReference type="OrthoDB" id="6148883at2759"/>
<dbReference type="STRING" id="188477.A0A3S1AEP7"/>
<evidence type="ECO:0000259" key="1">
    <source>
        <dbReference type="PROSITE" id="PS51406"/>
    </source>
</evidence>
<dbReference type="Proteomes" id="UP000271974">
    <property type="component" value="Unassembled WGS sequence"/>
</dbReference>
<dbReference type="GO" id="GO:0005615">
    <property type="term" value="C:extracellular space"/>
    <property type="evidence" value="ECO:0007669"/>
    <property type="project" value="TreeGrafter"/>
</dbReference>
<evidence type="ECO:0000313" key="2">
    <source>
        <dbReference type="EMBL" id="RUS89923.1"/>
    </source>
</evidence>
<sequence length="124" mass="14737">QNEYELRIDLHIDGQDFYAYSSSFKVEDEADNYRLRLGICIGNVGKSLCFHNDLQFSTMDRDNDPWPGHCAVEYHSGWWFRQCHRVNLNGWWGKRTPAGVTWYDGGRWVFANYTEMKIRHMPQL</sequence>